<protein>
    <recommendedName>
        <fullName evidence="4">Aminotransferase class III-fold pyridoxal phosphate-dependent enzyme</fullName>
    </recommendedName>
</protein>
<evidence type="ECO:0000256" key="1">
    <source>
        <dbReference type="ARBA" id="ARBA00008954"/>
    </source>
</evidence>
<dbReference type="GO" id="GO:0008483">
    <property type="term" value="F:transaminase activity"/>
    <property type="evidence" value="ECO:0007669"/>
    <property type="project" value="InterPro"/>
</dbReference>
<comment type="similarity">
    <text evidence="1">Belongs to the class-III pyridoxal-phosphate-dependent aminotransferase family.</text>
</comment>
<dbReference type="InterPro" id="IPR015421">
    <property type="entry name" value="PyrdxlP-dep_Trfase_major"/>
</dbReference>
<comment type="caution">
    <text evidence="3">The sequence shown here is derived from an EMBL/GenBank/DDBJ whole genome shotgun (WGS) entry which is preliminary data.</text>
</comment>
<evidence type="ECO:0000256" key="2">
    <source>
        <dbReference type="ARBA" id="ARBA00022898"/>
    </source>
</evidence>
<gene>
    <name evidence="3" type="ORF">LCGC14_2341100</name>
</gene>
<evidence type="ECO:0000313" key="3">
    <source>
        <dbReference type="EMBL" id="KKL46885.1"/>
    </source>
</evidence>
<sequence length="291" mass="32267">MSFFDMDYKSDWWKGEGSPLLKSPLPGPRSKEIFAKGAPFTSLTGRASLCPVVFEHGVGPWLTDVDGNRFLDLSSGIYVTSLGHSHPRVSSAAASYAGKLMNCHDYMTEIRALYFEKLASTMGPGMDYIHIYDNGSTAVEFAIRAARSITGRYEIITLFQDHHGKTMGAAALGRMNTSHNTGRTQGFYTVPRPDTYRPLWRREDGSVDVEQYLSFYEQFILESTTGNVAAFVVEPIQGWGGTVVYPDDFLPKLSAFCRQRGILLVADEILTGAGRTGKWLATEHWGVKPDI</sequence>
<dbReference type="InterPro" id="IPR015424">
    <property type="entry name" value="PyrdxlP-dep_Trfase"/>
</dbReference>
<dbReference type="GO" id="GO:0030170">
    <property type="term" value="F:pyridoxal phosphate binding"/>
    <property type="evidence" value="ECO:0007669"/>
    <property type="project" value="InterPro"/>
</dbReference>
<proteinExistence type="inferred from homology"/>
<reference evidence="3" key="1">
    <citation type="journal article" date="2015" name="Nature">
        <title>Complex archaea that bridge the gap between prokaryotes and eukaryotes.</title>
        <authorList>
            <person name="Spang A."/>
            <person name="Saw J.H."/>
            <person name="Jorgensen S.L."/>
            <person name="Zaremba-Niedzwiedzka K."/>
            <person name="Martijn J."/>
            <person name="Lind A.E."/>
            <person name="van Eijk R."/>
            <person name="Schleper C."/>
            <person name="Guy L."/>
            <person name="Ettema T.J."/>
        </authorList>
    </citation>
    <scope>NUCLEOTIDE SEQUENCE</scope>
</reference>
<dbReference type="EMBL" id="LAZR01033870">
    <property type="protein sequence ID" value="KKL46885.1"/>
    <property type="molecule type" value="Genomic_DNA"/>
</dbReference>
<evidence type="ECO:0008006" key="4">
    <source>
        <dbReference type="Google" id="ProtNLM"/>
    </source>
</evidence>
<organism evidence="3">
    <name type="scientific">marine sediment metagenome</name>
    <dbReference type="NCBI Taxonomy" id="412755"/>
    <lineage>
        <taxon>unclassified sequences</taxon>
        <taxon>metagenomes</taxon>
        <taxon>ecological metagenomes</taxon>
    </lineage>
</organism>
<dbReference type="Gene3D" id="3.40.640.10">
    <property type="entry name" value="Type I PLP-dependent aspartate aminotransferase-like (Major domain)"/>
    <property type="match status" value="1"/>
</dbReference>
<feature type="non-terminal residue" evidence="3">
    <location>
        <position position="291"/>
    </location>
</feature>
<dbReference type="InterPro" id="IPR015422">
    <property type="entry name" value="PyrdxlP-dep_Trfase_small"/>
</dbReference>
<keyword evidence="2" id="KW-0663">Pyridoxal phosphate</keyword>
<name>A0A0F9EPR5_9ZZZZ</name>
<dbReference type="Gene3D" id="3.90.1150.10">
    <property type="entry name" value="Aspartate Aminotransferase, domain 1"/>
    <property type="match status" value="1"/>
</dbReference>
<dbReference type="PANTHER" id="PTHR43094">
    <property type="entry name" value="AMINOTRANSFERASE"/>
    <property type="match status" value="1"/>
</dbReference>
<dbReference type="Pfam" id="PF00202">
    <property type="entry name" value="Aminotran_3"/>
    <property type="match status" value="1"/>
</dbReference>
<dbReference type="InterPro" id="IPR005814">
    <property type="entry name" value="Aminotrans_3"/>
</dbReference>
<accession>A0A0F9EPR5</accession>
<dbReference type="SUPFAM" id="SSF53383">
    <property type="entry name" value="PLP-dependent transferases"/>
    <property type="match status" value="1"/>
</dbReference>
<dbReference type="PANTHER" id="PTHR43094:SF1">
    <property type="entry name" value="AMINOTRANSFERASE CLASS-III"/>
    <property type="match status" value="1"/>
</dbReference>
<dbReference type="AlphaFoldDB" id="A0A0F9EPR5"/>